<dbReference type="EMBL" id="JACSQJ010000006">
    <property type="protein sequence ID" value="MBD7988478.1"/>
    <property type="molecule type" value="Genomic_DNA"/>
</dbReference>
<evidence type="ECO:0000313" key="3">
    <source>
        <dbReference type="Proteomes" id="UP000647183"/>
    </source>
</evidence>
<dbReference type="Proteomes" id="UP000647183">
    <property type="component" value="Unassembled WGS sequence"/>
</dbReference>
<feature type="transmembrane region" description="Helical" evidence="1">
    <location>
        <begin position="108"/>
        <end position="133"/>
    </location>
</feature>
<keyword evidence="3" id="KW-1185">Reference proteome</keyword>
<sequence>MSTDTPRDPLPPPRTHGPLSPYRLTGIAAPMVVWALHLVVVYSLQGVTCGEDLANPRLAGLHTLTWWVLALTAAAFAALAWMGVRALRARRVSEDDRSSPLLASRRRFAATLTALLSALSVVAVLFTTIPVLLLPGCA</sequence>
<accession>A0ABR8UKE4</accession>
<keyword evidence="1" id="KW-0812">Transmembrane</keyword>
<proteinExistence type="predicted"/>
<name>A0ABR8UKE4_9GAMM</name>
<keyword evidence="1" id="KW-0472">Membrane</keyword>
<gene>
    <name evidence="2" type="ORF">H9645_10620</name>
</gene>
<feature type="transmembrane region" description="Helical" evidence="1">
    <location>
        <begin position="21"/>
        <end position="44"/>
    </location>
</feature>
<feature type="transmembrane region" description="Helical" evidence="1">
    <location>
        <begin position="64"/>
        <end position="87"/>
    </location>
</feature>
<dbReference type="RefSeq" id="WP_191729681.1">
    <property type="nucleotide sequence ID" value="NZ_JACSQJ010000006.1"/>
</dbReference>
<keyword evidence="1" id="KW-1133">Transmembrane helix</keyword>
<comment type="caution">
    <text evidence="2">The sequence shown here is derived from an EMBL/GenBank/DDBJ whole genome shotgun (WGS) entry which is preliminary data.</text>
</comment>
<evidence type="ECO:0000313" key="2">
    <source>
        <dbReference type="EMBL" id="MBD7988478.1"/>
    </source>
</evidence>
<reference evidence="2 3" key="1">
    <citation type="submission" date="2020-08" db="EMBL/GenBank/DDBJ databases">
        <title>A Genomic Blueprint of the Chicken Gut Microbiome.</title>
        <authorList>
            <person name="Gilroy R."/>
            <person name="Ravi A."/>
            <person name="Getino M."/>
            <person name="Pursley I."/>
            <person name="Horton D.L."/>
            <person name="Alikhan N.-F."/>
            <person name="Baker D."/>
            <person name="Gharbi K."/>
            <person name="Hall N."/>
            <person name="Watson M."/>
            <person name="Adriaenssens E.M."/>
            <person name="Foster-Nyarko E."/>
            <person name="Jarju S."/>
            <person name="Secka A."/>
            <person name="Antonio M."/>
            <person name="Oren A."/>
            <person name="Chaudhuri R."/>
            <person name="La Ragione R.M."/>
            <person name="Hildebrand F."/>
            <person name="Pallen M.J."/>
        </authorList>
    </citation>
    <scope>NUCLEOTIDE SEQUENCE [LARGE SCALE GENOMIC DNA]</scope>
    <source>
        <strain evidence="2 3">Sa2BVA3</strain>
    </source>
</reference>
<protein>
    <submittedName>
        <fullName evidence="2">Uncharacterized protein</fullName>
    </submittedName>
</protein>
<organism evidence="2 3">
    <name type="scientific">Luteimonas colneyensis</name>
    <dbReference type="NCBI Taxonomy" id="2762230"/>
    <lineage>
        <taxon>Bacteria</taxon>
        <taxon>Pseudomonadati</taxon>
        <taxon>Pseudomonadota</taxon>
        <taxon>Gammaproteobacteria</taxon>
        <taxon>Lysobacterales</taxon>
        <taxon>Lysobacteraceae</taxon>
        <taxon>Luteimonas</taxon>
    </lineage>
</organism>
<evidence type="ECO:0000256" key="1">
    <source>
        <dbReference type="SAM" id="Phobius"/>
    </source>
</evidence>